<keyword evidence="1" id="KW-0812">Transmembrane</keyword>
<accession>A0AAD7PRR1</accession>
<gene>
    <name evidence="3" type="ORF">O6P43_015377</name>
</gene>
<dbReference type="Proteomes" id="UP001163823">
    <property type="component" value="Chromosome 6"/>
</dbReference>
<evidence type="ECO:0000313" key="4">
    <source>
        <dbReference type="Proteomes" id="UP001163823"/>
    </source>
</evidence>
<evidence type="ECO:0000313" key="3">
    <source>
        <dbReference type="EMBL" id="KAJ7965801.1"/>
    </source>
</evidence>
<dbReference type="PANTHER" id="PTHR33597:SF11">
    <property type="entry name" value="OS07G0620600 PROTEIN"/>
    <property type="match status" value="1"/>
</dbReference>
<evidence type="ECO:0000256" key="1">
    <source>
        <dbReference type="SAM" id="Phobius"/>
    </source>
</evidence>
<dbReference type="PANTHER" id="PTHR33597">
    <property type="entry name" value="OS02G0760400 PROTEIN"/>
    <property type="match status" value="1"/>
</dbReference>
<keyword evidence="4" id="KW-1185">Reference proteome</keyword>
<dbReference type="KEGG" id="qsa:O6P43_015377"/>
<sequence length="431" mass="48404">MAVDLVATFQFPTKRSKKLKHLLPVDQLDFYPAEAQYLIIRLPHSKVMRLFARALLLALIIVSFPWIQSVAGRSLSSSSSTSTQSISDVDAADLSSDSINLRLLPLLFRDLANEGLVKKMGDKAVVVSNDNEANTYLTQILSENNNMEMISATDSERQSSVPNEAFDFAFTFNFPAAAQFIDRTLKTGGVVTVLLTSNPSAAFYKPANYKLVYLRRFDSTVVAMRKTGLAGSNSATQRKLCGYASEARKAALKKLEDVLLEPPRAASGKSSRYLKKTRYLPDLMGDSLESYPRRVFIDVGLSEKEGGSGTDWFARHYPTRNKDFEIYKIETVTEESSGKEVPETGMSDWLTNYVKDEEYVVMKAEAEVVEEMVKSKTIRLVDELFLECKPQLGRKGKENESNRRSGRAYWECLALYGRLRDEGVAVHQWWG</sequence>
<keyword evidence="1" id="KW-0472">Membrane</keyword>
<feature type="domain" description="DUF7870" evidence="2">
    <location>
        <begin position="252"/>
        <end position="430"/>
    </location>
</feature>
<name>A0AAD7PRR1_QUISA</name>
<dbReference type="AlphaFoldDB" id="A0AAD7PRR1"/>
<dbReference type="Pfam" id="PF25276">
    <property type="entry name" value="DUF7870"/>
    <property type="match status" value="1"/>
</dbReference>
<proteinExistence type="predicted"/>
<dbReference type="EMBL" id="JARAOO010000006">
    <property type="protein sequence ID" value="KAJ7965801.1"/>
    <property type="molecule type" value="Genomic_DNA"/>
</dbReference>
<reference evidence="3" key="1">
    <citation type="journal article" date="2023" name="Science">
        <title>Elucidation of the pathway for biosynthesis of saponin adjuvants from the soapbark tree.</title>
        <authorList>
            <person name="Reed J."/>
            <person name="Orme A."/>
            <person name="El-Demerdash A."/>
            <person name="Owen C."/>
            <person name="Martin L.B.B."/>
            <person name="Misra R.C."/>
            <person name="Kikuchi S."/>
            <person name="Rejzek M."/>
            <person name="Martin A.C."/>
            <person name="Harkess A."/>
            <person name="Leebens-Mack J."/>
            <person name="Louveau T."/>
            <person name="Stephenson M.J."/>
            <person name="Osbourn A."/>
        </authorList>
    </citation>
    <scope>NUCLEOTIDE SEQUENCE</scope>
    <source>
        <strain evidence="3">S10</strain>
    </source>
</reference>
<comment type="caution">
    <text evidence="3">The sequence shown here is derived from an EMBL/GenBank/DDBJ whole genome shotgun (WGS) entry which is preliminary data.</text>
</comment>
<feature type="transmembrane region" description="Helical" evidence="1">
    <location>
        <begin position="50"/>
        <end position="67"/>
    </location>
</feature>
<dbReference type="InterPro" id="IPR057192">
    <property type="entry name" value="DUF7870"/>
</dbReference>
<evidence type="ECO:0000259" key="2">
    <source>
        <dbReference type="Pfam" id="PF25276"/>
    </source>
</evidence>
<keyword evidence="1" id="KW-1133">Transmembrane helix</keyword>
<organism evidence="3 4">
    <name type="scientific">Quillaja saponaria</name>
    <name type="common">Soap bark tree</name>
    <dbReference type="NCBI Taxonomy" id="32244"/>
    <lineage>
        <taxon>Eukaryota</taxon>
        <taxon>Viridiplantae</taxon>
        <taxon>Streptophyta</taxon>
        <taxon>Embryophyta</taxon>
        <taxon>Tracheophyta</taxon>
        <taxon>Spermatophyta</taxon>
        <taxon>Magnoliopsida</taxon>
        <taxon>eudicotyledons</taxon>
        <taxon>Gunneridae</taxon>
        <taxon>Pentapetalae</taxon>
        <taxon>rosids</taxon>
        <taxon>fabids</taxon>
        <taxon>Fabales</taxon>
        <taxon>Quillajaceae</taxon>
        <taxon>Quillaja</taxon>
    </lineage>
</organism>
<protein>
    <submittedName>
        <fullName evidence="3">Flowering time control protein like</fullName>
    </submittedName>
</protein>